<feature type="domain" description="HECT" evidence="7">
    <location>
        <begin position="1942"/>
        <end position="2163"/>
    </location>
</feature>
<dbReference type="Pfam" id="PF00632">
    <property type="entry name" value="HECT"/>
    <property type="match status" value="1"/>
</dbReference>
<dbReference type="GO" id="GO:0005737">
    <property type="term" value="C:cytoplasm"/>
    <property type="evidence" value="ECO:0007669"/>
    <property type="project" value="TreeGrafter"/>
</dbReference>
<dbReference type="PANTHER" id="PTHR11254">
    <property type="entry name" value="HECT DOMAIN UBIQUITIN-PROTEIN LIGASE"/>
    <property type="match status" value="1"/>
</dbReference>
<evidence type="ECO:0000256" key="5">
    <source>
        <dbReference type="ARBA" id="ARBA00022786"/>
    </source>
</evidence>
<evidence type="ECO:0000256" key="6">
    <source>
        <dbReference type="PROSITE-ProRule" id="PRU00104"/>
    </source>
</evidence>
<evidence type="ECO:0000259" key="7">
    <source>
        <dbReference type="PROSITE" id="PS50237"/>
    </source>
</evidence>
<gene>
    <name evidence="8" type="ORF">CWI37_0075p0030</name>
</gene>
<dbReference type="Gene3D" id="3.30.2160.10">
    <property type="entry name" value="Hect, E3 ligase catalytic domain"/>
    <property type="match status" value="1"/>
</dbReference>
<dbReference type="Proteomes" id="UP000292362">
    <property type="component" value="Unassembled WGS sequence"/>
</dbReference>
<comment type="pathway">
    <text evidence="2">Protein modification; protein ubiquitination.</text>
</comment>
<dbReference type="EMBL" id="PITJ01000075">
    <property type="protein sequence ID" value="TBU04888.1"/>
    <property type="molecule type" value="Genomic_DNA"/>
</dbReference>
<evidence type="ECO:0000313" key="8">
    <source>
        <dbReference type="EMBL" id="TBU04888.1"/>
    </source>
</evidence>
<evidence type="ECO:0000256" key="3">
    <source>
        <dbReference type="ARBA" id="ARBA00012485"/>
    </source>
</evidence>
<evidence type="ECO:0000256" key="4">
    <source>
        <dbReference type="ARBA" id="ARBA00022679"/>
    </source>
</evidence>
<dbReference type="Gene3D" id="3.30.2410.10">
    <property type="entry name" value="Hect, E3 ligase catalytic domain"/>
    <property type="match status" value="1"/>
</dbReference>
<dbReference type="GO" id="GO:0006511">
    <property type="term" value="P:ubiquitin-dependent protein catabolic process"/>
    <property type="evidence" value="ECO:0007669"/>
    <property type="project" value="TreeGrafter"/>
</dbReference>
<comment type="caution">
    <text evidence="6">Lacks conserved residue(s) required for the propagation of feature annotation.</text>
</comment>
<dbReference type="InterPro" id="IPR050409">
    <property type="entry name" value="E3_ubiq-protein_ligase"/>
</dbReference>
<dbReference type="PANTHER" id="PTHR11254:SF444">
    <property type="entry name" value="HECT DOMAIN CONTAINING UBIQUITIN LIGASE"/>
    <property type="match status" value="1"/>
</dbReference>
<evidence type="ECO:0000313" key="9">
    <source>
        <dbReference type="Proteomes" id="UP000292362"/>
    </source>
</evidence>
<accession>A0A4Q9LAT7</accession>
<dbReference type="EC" id="2.3.2.26" evidence="3"/>
<sequence>MQPGSGATHLSKFIEEVSSFAAQGIINFNFFNRSDDPFGLKKHSKTNLIHWSTVMKIHENVLTNYSENCFHNKIQNESFTEKSKIMFLFKFLTYLMKYTFNHELYVIDDRLSNFLYSSDKDVVCLQNILRNMRMAKHLSIIDLKIFELKHSILNEKKKDNIDFNSVTAKDYSEETLFFYHQIYLYEFYFKKESNKIISIEILAGCLSIKLGRKTNIEIILFWIVLSNLSLCDTHLCTCLEIFFKLIGNCMELQILIEYFANNFQKYNISSHTVNNYLSSHILKNDCFSGHVLQFISNQAISYIENNKGFILNIEIQSDFVLMFICASVFLNSKKLCFNQIYLIVDTLNKLVFFDPILKIPAFKYSKILENLHYRNLIVLNGYMLIKECIYKKMESSINNESRHNLIVNFLYTKCFDLTLLCTNLSSDILENIIKIMLEVGLKYENQDLKVRYLKDTLKFYRKNKITLQINTLYNIVSIINIYRENSMKIKIYHILNAVIIIYFRNIEIAYIWEYFNDILSLLATNLNNLLESNEECMDFKVDFIIKCIFENIEYRKKDIEDFRQMSENFSISITRFKFQNLFISADYHQAIDCFWYNEIHLWHFLRLVYIISSQKNIKFISVSKLYSLLVSKPNNLFFSNNIHIIWEISINFMKNFDVDLFREIFLSSLSDELKMFEMVQADKRSIVFFNHLGYFISFLCFYESKKDYFIIEENFKDRNINKKLLSVFEEAQKIIRHMDYTIENTEIFLNSTHYDFVLNETNCISKNDKLENCLIERFHFLFWYSISQTLSFIVQPFPTKNDAELFFSFYEIFLDYKFDINLLENLRLFINKNLSFLENMIPRMCEIINKIFEKYITLHDLQLNQIKDFQDVMNSIFFNLTELRYKVNIHKYITVYLEIIKILDKYHHLLKITNIFHFLNCATVKNYNLEKIGLLSDIFLQTINLCIKLSKNMCLDDENMKIRIIKIIITKIETFCNDKDKLLELFYELQEEHKNIFLFFYNNHSILEKFENDIINYYHKTIFLEIVCNNINININYDKRCNYETNCLLLQGLKTSKYDLRACLKYLITLVRLSKYANTITKEEIYNLVSYNNVISLLEQNMYEIKKSNHTIFNYAFSYIIYLLSDEFYHLSSFLKFLDFNSEIPKSVLEYFDLTFIYMNSNLDKFANHEIYFEKNILEINIKIVNDVFMSLEKKNYFKSIISLQILRELLSIHPYYFNFIKDKMNKAFVQKMLCLNSSVVFINLEQQEKWNINFQFGFLITVILYKCESEFLQKYVSILCSLLSDCNDKKYYLVLNLINRILISEICCCEIPEFFSYKLNNKSQDKNCSDSFQKRKFEICQAFIENNILKILSESIRNPRFIESNTYEETGHYNLKLMSIFVAYLNKNNPFISISCLITYPYICSYSSLKFCHPSKMFSKLKELFNISCKNLLSTIDFGYMTRFHAYTEKEFCEYKFQYKNSIVENLNIYFVRFTFFDLYLNLFGYKCESFLNEVDKLKKKIIKYNFPNELCHKYDYSYIFKTNFIPIKRESSLMTYVNYFLTNKNVTQSFSEDDYYDCYLDAIFIPYEYIHKFCISIELFRTIFIMLSARTTNLEFFRNLKLKLSEIEKMRNDEYFKTKIDFLKQILINMEEYSLDSSYEIFEMFLFELIFFKITKNFILNEHSEEIIKYLFDSHVKTSNKSNKIFIDILSFENETTRKIYKAYIENFQSDFYTDRINRILNDENFKQSSFSFFDIILKNCEIYFNLRKFSDIPLSNDFIRYRDYICFFFQITPTIFLKEKNINDRKKNINFELNFFVGFLESRIENNRIDLFVNYTGLETKKLILLWNYYKKLVNLQGKFHLAVKRDSVIDSFIENIRKKQPSEVKTQMWFVHFTAEDGTGIGPTFEFFDLYGSILNENEYFIAFANEENTIVEFDKESHQKIKEIYFYTGIVMAKCIIMGCVMKIEDLKIIDFEFYTSLISLRNMEENQLNEYNFTTIVKINSVYKSYDLINNGSKIKVSKKNLEDYIFKMTEFKLFRNTGMFFQELKKRFREIFSEPFYKIFTFDELRSILESETTLKLMFGNHQVIKWLWQYITESKETIRFQIFYFITELKKLPHGGFTACKFQDIRFTIELVALEYKFPKAFTGSNLFLLPEYKYKEDLENGLQYIQNINDYTLA</sequence>
<dbReference type="SMART" id="SM00119">
    <property type="entry name" value="HECTc"/>
    <property type="match status" value="1"/>
</dbReference>
<reference evidence="8 9" key="1">
    <citation type="submission" date="2017-12" db="EMBL/GenBank/DDBJ databases">
        <authorList>
            <person name="Pombert J.-F."/>
            <person name="Haag K.L."/>
            <person name="Ebert D."/>
        </authorList>
    </citation>
    <scope>NUCLEOTIDE SEQUENCE [LARGE SCALE GENOMIC DNA]</scope>
    <source>
        <strain evidence="8">FI-OER-3-3</strain>
    </source>
</reference>
<dbReference type="SUPFAM" id="SSF56204">
    <property type="entry name" value="Hect, E3 ligase catalytic domain"/>
    <property type="match status" value="1"/>
</dbReference>
<evidence type="ECO:0000256" key="1">
    <source>
        <dbReference type="ARBA" id="ARBA00000885"/>
    </source>
</evidence>
<organism evidence="8 9">
    <name type="scientific">Hamiltosporidium tvaerminnensis</name>
    <dbReference type="NCBI Taxonomy" id="1176355"/>
    <lineage>
        <taxon>Eukaryota</taxon>
        <taxon>Fungi</taxon>
        <taxon>Fungi incertae sedis</taxon>
        <taxon>Microsporidia</taxon>
        <taxon>Dubosqiidae</taxon>
        <taxon>Hamiltosporidium</taxon>
    </lineage>
</organism>
<protein>
    <recommendedName>
        <fullName evidence="3">HECT-type E3 ubiquitin transferase</fullName>
        <ecNumber evidence="3">2.3.2.26</ecNumber>
    </recommendedName>
</protein>
<comment type="caution">
    <text evidence="8">The sequence shown here is derived from an EMBL/GenBank/DDBJ whole genome shotgun (WGS) entry which is preliminary data.</text>
</comment>
<dbReference type="GO" id="GO:0016567">
    <property type="term" value="P:protein ubiquitination"/>
    <property type="evidence" value="ECO:0007669"/>
    <property type="project" value="TreeGrafter"/>
</dbReference>
<name>A0A4Q9LAT7_9MICR</name>
<keyword evidence="5 6" id="KW-0833">Ubl conjugation pathway</keyword>
<dbReference type="VEuPathDB" id="MicrosporidiaDB:CWI37_0075p0030"/>
<dbReference type="InterPro" id="IPR035983">
    <property type="entry name" value="Hect_E3_ubiquitin_ligase"/>
</dbReference>
<proteinExistence type="predicted"/>
<dbReference type="InterPro" id="IPR000569">
    <property type="entry name" value="HECT_dom"/>
</dbReference>
<evidence type="ECO:0000256" key="2">
    <source>
        <dbReference type="ARBA" id="ARBA00004906"/>
    </source>
</evidence>
<dbReference type="GO" id="GO:0061630">
    <property type="term" value="F:ubiquitin protein ligase activity"/>
    <property type="evidence" value="ECO:0007669"/>
    <property type="project" value="UniProtKB-EC"/>
</dbReference>
<comment type="catalytic activity">
    <reaction evidence="1">
        <text>S-ubiquitinyl-[E2 ubiquitin-conjugating enzyme]-L-cysteine + [acceptor protein]-L-lysine = [E2 ubiquitin-conjugating enzyme]-L-cysteine + N(6)-ubiquitinyl-[acceptor protein]-L-lysine.</text>
        <dbReference type="EC" id="2.3.2.26"/>
    </reaction>
</comment>
<dbReference type="Gene3D" id="3.90.1750.10">
    <property type="entry name" value="Hect, E3 ligase catalytic domains"/>
    <property type="match status" value="1"/>
</dbReference>
<keyword evidence="4 8" id="KW-0808">Transferase</keyword>
<dbReference type="PROSITE" id="PS50237">
    <property type="entry name" value="HECT"/>
    <property type="match status" value="1"/>
</dbReference>